<feature type="compositionally biased region" description="Low complexity" evidence="1">
    <location>
        <begin position="41"/>
        <end position="52"/>
    </location>
</feature>
<feature type="compositionally biased region" description="Low complexity" evidence="1">
    <location>
        <begin position="614"/>
        <end position="628"/>
    </location>
</feature>
<reference evidence="2" key="1">
    <citation type="submission" date="2019-05" db="EMBL/GenBank/DDBJ databases">
        <title>Annotation for the trematode Paragonimus heterotremus.</title>
        <authorList>
            <person name="Choi Y.-J."/>
        </authorList>
    </citation>
    <scope>NUCLEOTIDE SEQUENCE</scope>
    <source>
        <strain evidence="2">LC</strain>
    </source>
</reference>
<dbReference type="AlphaFoldDB" id="A0A8J4WNM1"/>
<feature type="region of interest" description="Disordered" evidence="1">
    <location>
        <begin position="395"/>
        <end position="417"/>
    </location>
</feature>
<comment type="caution">
    <text evidence="2">The sequence shown here is derived from an EMBL/GenBank/DDBJ whole genome shotgun (WGS) entry which is preliminary data.</text>
</comment>
<evidence type="ECO:0000313" key="3">
    <source>
        <dbReference type="Proteomes" id="UP000748531"/>
    </source>
</evidence>
<feature type="region of interest" description="Disordered" evidence="1">
    <location>
        <begin position="1"/>
        <end position="63"/>
    </location>
</feature>
<evidence type="ECO:0000256" key="1">
    <source>
        <dbReference type="SAM" id="MobiDB-lite"/>
    </source>
</evidence>
<keyword evidence="3" id="KW-1185">Reference proteome</keyword>
<feature type="region of interest" description="Disordered" evidence="1">
    <location>
        <begin position="604"/>
        <end position="660"/>
    </location>
</feature>
<accession>A0A8J4WNM1</accession>
<feature type="region of interest" description="Disordered" evidence="1">
    <location>
        <begin position="296"/>
        <end position="318"/>
    </location>
</feature>
<dbReference type="EMBL" id="LUCH01006402">
    <property type="protein sequence ID" value="KAF5397345.1"/>
    <property type="molecule type" value="Genomic_DNA"/>
</dbReference>
<organism evidence="2 3">
    <name type="scientific">Paragonimus heterotremus</name>
    <dbReference type="NCBI Taxonomy" id="100268"/>
    <lineage>
        <taxon>Eukaryota</taxon>
        <taxon>Metazoa</taxon>
        <taxon>Spiralia</taxon>
        <taxon>Lophotrochozoa</taxon>
        <taxon>Platyhelminthes</taxon>
        <taxon>Trematoda</taxon>
        <taxon>Digenea</taxon>
        <taxon>Plagiorchiida</taxon>
        <taxon>Troglotremata</taxon>
        <taxon>Troglotrematidae</taxon>
        <taxon>Paragonimus</taxon>
    </lineage>
</organism>
<gene>
    <name evidence="2" type="ORF">PHET_09833</name>
</gene>
<sequence length="660" mass="70517">MSGDDAVTDQLVPSDHNGALAPDFVSPSDSHSPAKERERSSASTGDSSFFSTQEGMSPSPDVSPKMIRYAGSITLNYAPDKYIVPASPQCTTSVTLLPSEPDATASVDPGMYGQCLLLSQPSSDSDTSGNHIHSDVSLHSSELVEDFDLTLNTHIRECTTPIQIASNDHLDLPLNRLEVVQVSEPSCEFCDRPSDFDAPSESNAIIHVPLSLSEDSQMADVLNDHIAANASEKILFPQDTPTSLSEISDSLYPLSSARSQWISGSPALSVQFCREQSKVSVDQIIEQDPLSTTAPLSISSATSSNDDNAYQDSSVSTASDPTSVVLAQHVTETVLWDVESKEARQFSEKQASPVKTNIITVPGCYDRDLAKGKLVSSTLGSSESAFRRVSDQFEKLEERTDEQTAPPVESTKQAPNEPHMVAIESTNIPSEQILLRTRPPMLNLPTSVDALTGPDPEIERAVVLSDSERSPRVSLNTVPNMSRFSPAQVVAATGGAPAEVLRQIESGPDEDPRKMTHARTTDFLLPSHRSLITGSRRGSAPILHPQPSTSRAALPPVIDIQVKVNAQFAPTTTDSVAASSSVIFGNFLTETYRLEVSATAKASINSASETGGPVVSATAQASATVDSSPSPPIHPGVTDSDQSDPFGPEFEYIPHSKPDR</sequence>
<dbReference type="Proteomes" id="UP000748531">
    <property type="component" value="Unassembled WGS sequence"/>
</dbReference>
<evidence type="ECO:0000313" key="2">
    <source>
        <dbReference type="EMBL" id="KAF5397345.1"/>
    </source>
</evidence>
<name>A0A8J4WNM1_9TREM</name>
<protein>
    <submittedName>
        <fullName evidence="2">Uncharacterized protein</fullName>
    </submittedName>
</protein>
<proteinExistence type="predicted"/>
<dbReference type="OrthoDB" id="6257742at2759"/>